<comment type="caution">
    <text evidence="6">The sequence shown here is derived from an EMBL/GenBank/DDBJ whole genome shotgun (WGS) entry which is preliminary data.</text>
</comment>
<keyword evidence="3" id="KW-0732">Signal</keyword>
<comment type="similarity">
    <text evidence="3">Belongs to the peptidase M28 family.</text>
</comment>
<dbReference type="GO" id="GO:0016603">
    <property type="term" value="F:glutaminyl-peptide cyclotransferase activity"/>
    <property type="evidence" value="ECO:0007669"/>
    <property type="project" value="InterPro"/>
</dbReference>
<dbReference type="Gene3D" id="3.40.630.10">
    <property type="entry name" value="Zn peptidases"/>
    <property type="match status" value="1"/>
</dbReference>
<keyword evidence="3" id="KW-0479">Metal-binding</keyword>
<dbReference type="SUPFAM" id="SSF53187">
    <property type="entry name" value="Zn-dependent exopeptidases"/>
    <property type="match status" value="1"/>
</dbReference>
<dbReference type="Proteomes" id="UP001274830">
    <property type="component" value="Unassembled WGS sequence"/>
</dbReference>
<dbReference type="PANTHER" id="PTHR12283:SF6">
    <property type="entry name" value="GLUTAMINYL-PEPTIDE CYCLOTRANSFERASE-RELATED"/>
    <property type="match status" value="1"/>
</dbReference>
<dbReference type="FunFam" id="3.40.630.10:FF:000074">
    <property type="entry name" value="Peptide hydrolase"/>
    <property type="match status" value="1"/>
</dbReference>
<evidence type="ECO:0000259" key="5">
    <source>
        <dbReference type="Pfam" id="PF04389"/>
    </source>
</evidence>
<evidence type="ECO:0000256" key="3">
    <source>
        <dbReference type="RuleBase" id="RU361240"/>
    </source>
</evidence>
<dbReference type="GO" id="GO:0008270">
    <property type="term" value="F:zinc ion binding"/>
    <property type="evidence" value="ECO:0007669"/>
    <property type="project" value="TreeGrafter"/>
</dbReference>
<feature type="chain" id="PRO_5041769794" description="Peptide hydrolase" evidence="3">
    <location>
        <begin position="19"/>
        <end position="390"/>
    </location>
</feature>
<name>A0AAE0WP66_9PEZI</name>
<dbReference type="GO" id="GO:0006508">
    <property type="term" value="P:proteolysis"/>
    <property type="evidence" value="ECO:0007669"/>
    <property type="project" value="UniProtKB-KW"/>
</dbReference>
<dbReference type="AlphaFoldDB" id="A0AAE0WP66"/>
<evidence type="ECO:0000313" key="7">
    <source>
        <dbReference type="Proteomes" id="UP001274830"/>
    </source>
</evidence>
<keyword evidence="7" id="KW-1185">Reference proteome</keyword>
<accession>A0AAE0WP66</accession>
<feature type="compositionally biased region" description="Acidic residues" evidence="4">
    <location>
        <begin position="378"/>
        <end position="390"/>
    </location>
</feature>
<gene>
    <name evidence="6" type="ORF">LTR78_004751</name>
</gene>
<keyword evidence="1" id="KW-0808">Transferase</keyword>
<dbReference type="InterPro" id="IPR007484">
    <property type="entry name" value="Peptidase_M28"/>
</dbReference>
<dbReference type="CDD" id="cd03880">
    <property type="entry name" value="M28_QC_like"/>
    <property type="match status" value="1"/>
</dbReference>
<keyword evidence="2" id="KW-0012">Acyltransferase</keyword>
<feature type="signal peptide" evidence="3">
    <location>
        <begin position="1"/>
        <end position="18"/>
    </location>
</feature>
<dbReference type="Pfam" id="PF04389">
    <property type="entry name" value="Peptidase_M28"/>
    <property type="match status" value="1"/>
</dbReference>
<sequence>MKLATFLLLPALLRETIAYTTLSDSTLQSLPSPKDDDFNIHTGKLLSPILRTRVPGTPGQEAVLFHFVDFFAAQLPQWKLTFQNSTSTTPTSNGRKLPFRNLIATRDPPWAESGDVGRLALVAHYDSKMEPEGFIGATDSAAPCAMLMHVARSLDAALTAKWAAMEVEGLGKGGYDGLEEHKGIQIILLDGEEAFKVWTHTDSLYGARSLAEEWEKTYHPALSTYQTPLASIDLFVLLDLLGSKDPVVPSYFKTTHWAYQLMASVEQRLRSAKILKSKPRHPFLVDAEKNQESRWGGGYIEDDHVPFMARGVDILHIITSPFPTVWHTINDDGEHLDLPSVEDWAMITLGFVAEWMDLEGHFDTTATTARRARRDSVVEEEEQEDGRDEL</sequence>
<reference evidence="6" key="1">
    <citation type="submission" date="2023-07" db="EMBL/GenBank/DDBJ databases">
        <title>Black Yeasts Isolated from many extreme environments.</title>
        <authorList>
            <person name="Coleine C."/>
            <person name="Stajich J.E."/>
            <person name="Selbmann L."/>
        </authorList>
    </citation>
    <scope>NUCLEOTIDE SEQUENCE</scope>
    <source>
        <strain evidence="6">CCFEE 5485</strain>
    </source>
</reference>
<proteinExistence type="inferred from homology"/>
<evidence type="ECO:0000256" key="1">
    <source>
        <dbReference type="ARBA" id="ARBA00022679"/>
    </source>
</evidence>
<evidence type="ECO:0000256" key="2">
    <source>
        <dbReference type="ARBA" id="ARBA00023315"/>
    </source>
</evidence>
<dbReference type="InterPro" id="IPR040234">
    <property type="entry name" value="QC/QCL"/>
</dbReference>
<evidence type="ECO:0000256" key="4">
    <source>
        <dbReference type="SAM" id="MobiDB-lite"/>
    </source>
</evidence>
<feature type="domain" description="Peptidase M28" evidence="5">
    <location>
        <begin position="117"/>
        <end position="351"/>
    </location>
</feature>
<dbReference type="GO" id="GO:0008233">
    <property type="term" value="F:peptidase activity"/>
    <property type="evidence" value="ECO:0007669"/>
    <property type="project" value="UniProtKB-KW"/>
</dbReference>
<dbReference type="EMBL" id="JAUTXT010000015">
    <property type="protein sequence ID" value="KAK3675241.1"/>
    <property type="molecule type" value="Genomic_DNA"/>
</dbReference>
<dbReference type="PANTHER" id="PTHR12283">
    <property type="entry name" value="GLUTAMINYL-PEPTIDE CYCLOTRANSFERASE"/>
    <property type="match status" value="1"/>
</dbReference>
<protein>
    <recommendedName>
        <fullName evidence="3">Peptide hydrolase</fullName>
        <ecNumber evidence="3">3.4.-.-</ecNumber>
    </recommendedName>
</protein>
<keyword evidence="3" id="KW-0645">Protease</keyword>
<keyword evidence="3" id="KW-0378">Hydrolase</keyword>
<keyword evidence="3" id="KW-0862">Zinc</keyword>
<dbReference type="EC" id="3.4.-.-" evidence="3"/>
<dbReference type="InterPro" id="IPR037457">
    <property type="entry name" value="M28_QC"/>
</dbReference>
<organism evidence="6 7">
    <name type="scientific">Recurvomyces mirabilis</name>
    <dbReference type="NCBI Taxonomy" id="574656"/>
    <lineage>
        <taxon>Eukaryota</taxon>
        <taxon>Fungi</taxon>
        <taxon>Dikarya</taxon>
        <taxon>Ascomycota</taxon>
        <taxon>Pezizomycotina</taxon>
        <taxon>Dothideomycetes</taxon>
        <taxon>Dothideomycetidae</taxon>
        <taxon>Mycosphaerellales</taxon>
        <taxon>Teratosphaeriaceae</taxon>
        <taxon>Recurvomyces</taxon>
    </lineage>
</organism>
<evidence type="ECO:0000313" key="6">
    <source>
        <dbReference type="EMBL" id="KAK3675241.1"/>
    </source>
</evidence>
<feature type="region of interest" description="Disordered" evidence="4">
    <location>
        <begin position="369"/>
        <end position="390"/>
    </location>
</feature>